<dbReference type="eggNOG" id="ENOG50332I7">
    <property type="taxonomic scope" value="Bacteria"/>
</dbReference>
<dbReference type="HOGENOM" id="CLU_173104_0_0_3"/>
<dbReference type="RefSeq" id="WP_012408356.1">
    <property type="nucleotide sequence ID" value="NC_010628.1"/>
</dbReference>
<reference evidence="2" key="1">
    <citation type="submission" date="2008-04" db="EMBL/GenBank/DDBJ databases">
        <title>Complete sequence of chromosome of Nostoc punctiforme ATCC 29133.</title>
        <authorList>
            <consortium name="US DOE Joint Genome Institute"/>
            <person name="Copeland A."/>
            <person name="Lucas S."/>
            <person name="Lapidus A."/>
            <person name="Glavina del Rio T."/>
            <person name="Dalin E."/>
            <person name="Tice H."/>
            <person name="Pitluck S."/>
            <person name="Chain P."/>
            <person name="Malfatti S."/>
            <person name="Shin M."/>
            <person name="Vergez L."/>
            <person name="Schmutz J."/>
            <person name="Larimer F."/>
            <person name="Land M."/>
            <person name="Hauser L."/>
            <person name="Kyrpides N."/>
            <person name="Kim E."/>
            <person name="Meeks J.C."/>
            <person name="Elhai J."/>
            <person name="Campbell E.L."/>
            <person name="Thiel T."/>
            <person name="Longmire J."/>
            <person name="Potts M."/>
            <person name="Atlas R."/>
        </authorList>
    </citation>
    <scope>NUCLEOTIDE SEQUENCE [LARGE SCALE GENOMIC DNA]</scope>
    <source>
        <strain evidence="2">ATCC 29133 / PCC 73102</strain>
    </source>
</reference>
<sequence length="113" mass="11958">MTTEPTLVQIFGAGAVQDSASLTIQKAALTAVGLTASSNNSAESLLIALLLVAKENLTPENHDINLDQSVTITNGVIPSFVARGTSQIQYRQDTFTVAVEKPEGLIVIDPDDY</sequence>
<dbReference type="KEGG" id="npu:Npun_F1666"/>
<accession>B2J1H7</accession>
<dbReference type="STRING" id="63737.Npun_F1666"/>
<organism evidence="1 2">
    <name type="scientific">Nostoc punctiforme (strain ATCC 29133 / PCC 73102)</name>
    <dbReference type="NCBI Taxonomy" id="63737"/>
    <lineage>
        <taxon>Bacteria</taxon>
        <taxon>Bacillati</taxon>
        <taxon>Cyanobacteriota</taxon>
        <taxon>Cyanophyceae</taxon>
        <taxon>Nostocales</taxon>
        <taxon>Nostocaceae</taxon>
        <taxon>Nostoc</taxon>
    </lineage>
</organism>
<dbReference type="EMBL" id="CP001037">
    <property type="protein sequence ID" value="ACC80338.1"/>
    <property type="molecule type" value="Genomic_DNA"/>
</dbReference>
<evidence type="ECO:0000313" key="1">
    <source>
        <dbReference type="EMBL" id="ACC80338.1"/>
    </source>
</evidence>
<name>B2J1H7_NOSP7</name>
<gene>
    <name evidence="1" type="ordered locus">Npun_F1666</name>
</gene>
<dbReference type="EnsemblBacteria" id="ACC80338">
    <property type="protein sequence ID" value="ACC80338"/>
    <property type="gene ID" value="Npun_F1666"/>
</dbReference>
<keyword evidence="2" id="KW-1185">Reference proteome</keyword>
<proteinExistence type="predicted"/>
<dbReference type="OrthoDB" id="488854at2"/>
<evidence type="ECO:0000313" key="2">
    <source>
        <dbReference type="Proteomes" id="UP000001191"/>
    </source>
</evidence>
<dbReference type="AlphaFoldDB" id="B2J1H7"/>
<protein>
    <submittedName>
        <fullName evidence="1">Uncharacterized protein</fullName>
    </submittedName>
</protein>
<reference evidence="1 2" key="2">
    <citation type="journal article" date="2013" name="Plant Physiol.">
        <title>A Nostoc punctiforme Sugar Transporter Necessary to Establish a Cyanobacterium-Plant Symbiosis.</title>
        <authorList>
            <person name="Ekman M."/>
            <person name="Picossi S."/>
            <person name="Campbell E.L."/>
            <person name="Meeks J.C."/>
            <person name="Flores E."/>
        </authorList>
    </citation>
    <scope>NUCLEOTIDE SEQUENCE [LARGE SCALE GENOMIC DNA]</scope>
    <source>
        <strain evidence="2">ATCC 29133 / PCC 73102</strain>
    </source>
</reference>
<dbReference type="Proteomes" id="UP000001191">
    <property type="component" value="Chromosome"/>
</dbReference>